<name>A0AAV7EG60_ARIFI</name>
<comment type="caution">
    <text evidence="2">The sequence shown here is derived from an EMBL/GenBank/DDBJ whole genome shotgun (WGS) entry which is preliminary data.</text>
</comment>
<protein>
    <recommendedName>
        <fullName evidence="4">Aminotransferase-like plant mobile domain-containing protein</fullName>
    </recommendedName>
</protein>
<keyword evidence="3" id="KW-1185">Reference proteome</keyword>
<accession>A0AAV7EG60</accession>
<sequence length="501" mass="54922">MARRGGDAFVAILWRARRRRFCGYLVAGRRRFCGYLVAGRGGDASERRLPMAAPSVNLIGGMRVFDHVVTVGEEPILTLALYREGEASRITYCPSGESIFGGHAMKRPPLVDRSLPHGSLSRPFPPDEDVAVGPETLVFQSALCTVNQFPLPWTLADDFMDGGVRRNFYVPDTTLDMPLPFLFEWTTLLMSGCSRTLCNAGVYYGLWAYIFHYSCDASMVQAFIDTWCLETNIRFHGCAKLGATLQLPVFVPGVSQSLLMFGVPHFVDGFLGFVLVPTDDNVISVLDPWTDWHAAYEKGAATSREKTATEQDAFDVLHVLPGKEDEVHLAALLSVWLSRFVFCATGGDDLRPMIFKVASYMATGVRFALACPALTFLYCGSSGEEEGYDSDRSHPSRRRLKGKQPIGAPSAKKKRAPLAALNGASASAKKKSCVEAQPASHPSPPIFFPPILEMEPPHSSPHISCPPILEMEPPEPEPPVETIRILSAPEADPPTKSLCKI</sequence>
<reference evidence="2 3" key="1">
    <citation type="submission" date="2021-07" db="EMBL/GenBank/DDBJ databases">
        <title>The Aristolochia fimbriata genome: insights into angiosperm evolution, floral development and chemical biosynthesis.</title>
        <authorList>
            <person name="Jiao Y."/>
        </authorList>
    </citation>
    <scope>NUCLEOTIDE SEQUENCE [LARGE SCALE GENOMIC DNA]</scope>
    <source>
        <strain evidence="2">IBCAS-2021</strain>
        <tissue evidence="2">Leaf</tissue>
    </source>
</reference>
<dbReference type="EMBL" id="JAINDJ010000005">
    <property type="protein sequence ID" value="KAG9447249.1"/>
    <property type="molecule type" value="Genomic_DNA"/>
</dbReference>
<dbReference type="AlphaFoldDB" id="A0AAV7EG60"/>
<feature type="region of interest" description="Disordered" evidence="1">
    <location>
        <begin position="457"/>
        <end position="480"/>
    </location>
</feature>
<feature type="compositionally biased region" description="Low complexity" evidence="1">
    <location>
        <begin position="460"/>
        <end position="471"/>
    </location>
</feature>
<evidence type="ECO:0000256" key="1">
    <source>
        <dbReference type="SAM" id="MobiDB-lite"/>
    </source>
</evidence>
<feature type="region of interest" description="Disordered" evidence="1">
    <location>
        <begin position="387"/>
        <end position="417"/>
    </location>
</feature>
<organism evidence="2 3">
    <name type="scientific">Aristolochia fimbriata</name>
    <name type="common">White veined hardy Dutchman's pipe vine</name>
    <dbReference type="NCBI Taxonomy" id="158543"/>
    <lineage>
        <taxon>Eukaryota</taxon>
        <taxon>Viridiplantae</taxon>
        <taxon>Streptophyta</taxon>
        <taxon>Embryophyta</taxon>
        <taxon>Tracheophyta</taxon>
        <taxon>Spermatophyta</taxon>
        <taxon>Magnoliopsida</taxon>
        <taxon>Magnoliidae</taxon>
        <taxon>Piperales</taxon>
        <taxon>Aristolochiaceae</taxon>
        <taxon>Aristolochia</taxon>
    </lineage>
</organism>
<evidence type="ECO:0000313" key="2">
    <source>
        <dbReference type="EMBL" id="KAG9447249.1"/>
    </source>
</evidence>
<evidence type="ECO:0008006" key="4">
    <source>
        <dbReference type="Google" id="ProtNLM"/>
    </source>
</evidence>
<proteinExistence type="predicted"/>
<dbReference type="Proteomes" id="UP000825729">
    <property type="component" value="Unassembled WGS sequence"/>
</dbReference>
<evidence type="ECO:0000313" key="3">
    <source>
        <dbReference type="Proteomes" id="UP000825729"/>
    </source>
</evidence>
<gene>
    <name evidence="2" type="ORF">H6P81_013377</name>
</gene>